<keyword evidence="2" id="KW-0808">Transferase</keyword>
<dbReference type="AlphaFoldDB" id="G0N2Z6"/>
<evidence type="ECO:0000256" key="2">
    <source>
        <dbReference type="ARBA" id="ARBA00022679"/>
    </source>
</evidence>
<dbReference type="HOGENOM" id="CLU_785801_0_0_1"/>
<keyword evidence="3" id="KW-1133">Transmembrane helix</keyword>
<dbReference type="GO" id="GO:0005975">
    <property type="term" value="P:carbohydrate metabolic process"/>
    <property type="evidence" value="ECO:0007669"/>
    <property type="project" value="InterPro"/>
</dbReference>
<dbReference type="CDD" id="cd11301">
    <property type="entry name" value="Fut1_Fut2_like"/>
    <property type="match status" value="1"/>
</dbReference>
<evidence type="ECO:0000313" key="5">
    <source>
        <dbReference type="Proteomes" id="UP000008068"/>
    </source>
</evidence>
<dbReference type="InterPro" id="IPR052501">
    <property type="entry name" value="Alpha-1-2_FucT"/>
</dbReference>
<feature type="transmembrane region" description="Helical" evidence="3">
    <location>
        <begin position="12"/>
        <end position="34"/>
    </location>
</feature>
<dbReference type="Pfam" id="PF01531">
    <property type="entry name" value="Glyco_transf_11"/>
    <property type="match status" value="1"/>
</dbReference>
<dbReference type="eggNOG" id="ENOG502SGEF">
    <property type="taxonomic scope" value="Eukaryota"/>
</dbReference>
<dbReference type="EMBL" id="GL379832">
    <property type="protein sequence ID" value="EGT51180.1"/>
    <property type="molecule type" value="Genomic_DNA"/>
</dbReference>
<protein>
    <recommendedName>
        <fullName evidence="6">L-Fucosyltransferase</fullName>
    </recommendedName>
</protein>
<reference evidence="5" key="1">
    <citation type="submission" date="2011-07" db="EMBL/GenBank/DDBJ databases">
        <authorList>
            <consortium name="Caenorhabditis brenneri Sequencing and Analysis Consortium"/>
            <person name="Wilson R.K."/>
        </authorList>
    </citation>
    <scope>NUCLEOTIDE SEQUENCE [LARGE SCALE GENOMIC DNA]</scope>
    <source>
        <strain evidence="5">PB2801</strain>
    </source>
</reference>
<keyword evidence="3" id="KW-0812">Transmembrane</keyword>
<dbReference type="STRING" id="135651.G0N2Z6"/>
<keyword evidence="3" id="KW-0472">Membrane</keyword>
<dbReference type="InterPro" id="IPR002516">
    <property type="entry name" value="Glyco_trans_11"/>
</dbReference>
<gene>
    <name evidence="4" type="ORF">CAEBREN_21053</name>
</gene>
<dbReference type="PANTHER" id="PTHR22898">
    <property type="entry name" value="UNCHARACTERIZED GLYCOSOL TRANSFERASE-RELATED"/>
    <property type="match status" value="1"/>
</dbReference>
<sequence>MSMIHCFKPNKVYVSVIISSIILITVVVWCILPYDYDHIRRTTHCDTTPRSTEKYLVFPMWTIISGSGLGNQLFEIFSLLGMAQKLNRTAIFNKRDWFLRFRLSNVHMKIPKISDQVKTRDIEPSETMRYTYSPACCEYNLPSMLSCEQSKFLVIDGRYFQSFKYFSSMESTIREWLTPTGEEREYLNTMISQEDLNRHKICVHIRRGDFLTDGNHAGTEKDFTLDAINYLRTPSSTFGWWIGYLSRNQTNVYYRDIREMDDPVKFQMIDEDFFPEKWKKLGYTRSNGTVFLKDF</sequence>
<dbReference type="GO" id="GO:0016020">
    <property type="term" value="C:membrane"/>
    <property type="evidence" value="ECO:0007669"/>
    <property type="project" value="InterPro"/>
</dbReference>
<dbReference type="FunCoup" id="G0N2Z6">
    <property type="interactions" value="28"/>
</dbReference>
<evidence type="ECO:0000256" key="1">
    <source>
        <dbReference type="ARBA" id="ARBA00022676"/>
    </source>
</evidence>
<dbReference type="InParanoid" id="G0N2Z6"/>
<name>G0N2Z6_CAEBE</name>
<dbReference type="GO" id="GO:0008107">
    <property type="term" value="F:galactoside 2-alpha-L-fucosyltransferase activity"/>
    <property type="evidence" value="ECO:0007669"/>
    <property type="project" value="InterPro"/>
</dbReference>
<evidence type="ECO:0000256" key="3">
    <source>
        <dbReference type="SAM" id="Phobius"/>
    </source>
</evidence>
<evidence type="ECO:0008006" key="6">
    <source>
        <dbReference type="Google" id="ProtNLM"/>
    </source>
</evidence>
<keyword evidence="5" id="KW-1185">Reference proteome</keyword>
<dbReference type="Proteomes" id="UP000008068">
    <property type="component" value="Unassembled WGS sequence"/>
</dbReference>
<proteinExistence type="predicted"/>
<dbReference type="OMA" id="PACCEYN"/>
<dbReference type="PANTHER" id="PTHR22898:SF4">
    <property type="entry name" value="GALACTOSIDE 2-ALPHA-L-FUCOSYLTRANSFERASE-RELATED"/>
    <property type="match status" value="1"/>
</dbReference>
<evidence type="ECO:0000313" key="4">
    <source>
        <dbReference type="EMBL" id="EGT51180.1"/>
    </source>
</evidence>
<keyword evidence="1" id="KW-0328">Glycosyltransferase</keyword>
<dbReference type="OrthoDB" id="5854901at2759"/>
<organism evidence="5">
    <name type="scientific">Caenorhabditis brenneri</name>
    <name type="common">Nematode worm</name>
    <dbReference type="NCBI Taxonomy" id="135651"/>
    <lineage>
        <taxon>Eukaryota</taxon>
        <taxon>Metazoa</taxon>
        <taxon>Ecdysozoa</taxon>
        <taxon>Nematoda</taxon>
        <taxon>Chromadorea</taxon>
        <taxon>Rhabditida</taxon>
        <taxon>Rhabditina</taxon>
        <taxon>Rhabditomorpha</taxon>
        <taxon>Rhabditoidea</taxon>
        <taxon>Rhabditidae</taxon>
        <taxon>Peloderinae</taxon>
        <taxon>Caenorhabditis</taxon>
    </lineage>
</organism>
<accession>G0N2Z6</accession>